<dbReference type="EMBL" id="JABELV010000097">
    <property type="protein sequence ID" value="KAG7531230.1"/>
    <property type="molecule type" value="Genomic_DNA"/>
</dbReference>
<dbReference type="OrthoDB" id="296386at2759"/>
<proteinExistence type="predicted"/>
<sequence>MSMNLPSGPPKAQSDPRKTRPTADLFTSTPPPTVETFGTLLVLPFNISPTAFSKPDPATGQQKAGGQGRAEAEGEIKEGFRRLIAELQGAGLKVTTRVSGDGVKIWVFVGAEQRRLAELAARERREDFLHSITTSTRPTPYSSTLPDADKIRLVTELISTNTLQGGLGITPGEGAWRRVEGIVGLHDEQANHAWVQAWLTKRWTTGLFGMGNERDEEDDRTRILNIYGPSVALYFAFVSFYARALGPLSVIGAVYWLGSKGVYGKIATLIGLETWAYTGGLPEAGYGWSWSWTYAAVVGIWGIAVTEGWRIKERKLSVQFGTFRVTKVSRLRAQYLRSLPGTYGGAAPSITAIDALNASHSVSGDPTFIAREAKILASVPVIIGLGLVLGALLTSIFIFEAFLSKLYDGPGKSALGLIPTLMFVGVVPNVLALYHSISARLTNWENHPTKSSHTASLTVKTFAMNAIVAYLGLFLSAFIYVPFGELIMAYLSKTPQAGKVPHLQAEQTGLGPQTSVGARAVVKTDRLAGQLFAYTVTNQAINAFTELGLPYIKEYIANYRGIKANRDAGKKTGAEPMSLAQRDPRERSLLKKVDRELGLIEYSNFTDYAEMVTQFGYITVWSVVWPLAPLFALINNWLELRTDAAKIATHVRRPIAERVESIGPWLNTMSFITWLSFVTSSTLCYLFRPNLELPISDQSINPNSNLTTNYLPRWMAESAMVRTALPMLIPALFVALVASHGYFVVRLAARQIAEKLIWEPSAEAKALEMSEEAVKRNFLQGKFDDGLSAIGGSVQSQLEDTRFAQALPFWRGVEEGTQAIASALKHE</sequence>
<evidence type="ECO:0000256" key="2">
    <source>
        <dbReference type="ARBA" id="ARBA00022692"/>
    </source>
</evidence>
<keyword evidence="3 6" id="KW-1133">Transmembrane helix</keyword>
<name>A0A8K0NPU3_9TREE</name>
<evidence type="ECO:0000256" key="5">
    <source>
        <dbReference type="SAM" id="MobiDB-lite"/>
    </source>
</evidence>
<organism evidence="9 10">
    <name type="scientific">Filobasidium floriforme</name>
    <dbReference type="NCBI Taxonomy" id="5210"/>
    <lineage>
        <taxon>Eukaryota</taxon>
        <taxon>Fungi</taxon>
        <taxon>Dikarya</taxon>
        <taxon>Basidiomycota</taxon>
        <taxon>Agaricomycotina</taxon>
        <taxon>Tremellomycetes</taxon>
        <taxon>Filobasidiales</taxon>
        <taxon>Filobasidiaceae</taxon>
        <taxon>Filobasidium</taxon>
    </lineage>
</organism>
<dbReference type="AlphaFoldDB" id="A0A8K0NPU3"/>
<feature type="transmembrane region" description="Helical" evidence="6">
    <location>
        <begin position="375"/>
        <end position="402"/>
    </location>
</feature>
<feature type="transmembrane region" description="Helical" evidence="6">
    <location>
        <begin position="665"/>
        <end position="688"/>
    </location>
</feature>
<dbReference type="GO" id="GO:0005254">
    <property type="term" value="F:chloride channel activity"/>
    <property type="evidence" value="ECO:0007669"/>
    <property type="project" value="TreeGrafter"/>
</dbReference>
<dbReference type="Pfam" id="PF04547">
    <property type="entry name" value="Anoctamin"/>
    <property type="match status" value="1"/>
</dbReference>
<feature type="transmembrane region" description="Helical" evidence="6">
    <location>
        <begin position="414"/>
        <end position="434"/>
    </location>
</feature>
<dbReference type="Pfam" id="PF20877">
    <property type="entry name" value="Anoctamin_N"/>
    <property type="match status" value="1"/>
</dbReference>
<dbReference type="InterPro" id="IPR049452">
    <property type="entry name" value="Anoctamin_TM"/>
</dbReference>
<keyword evidence="10" id="KW-1185">Reference proteome</keyword>
<dbReference type="InterPro" id="IPR049456">
    <property type="entry name" value="Anoctamin_N_fung"/>
</dbReference>
<evidence type="ECO:0000313" key="10">
    <source>
        <dbReference type="Proteomes" id="UP000812966"/>
    </source>
</evidence>
<feature type="transmembrane region" description="Helical" evidence="6">
    <location>
        <begin position="615"/>
        <end position="638"/>
    </location>
</feature>
<dbReference type="PANTHER" id="PTHR12308:SF73">
    <property type="entry name" value="ANOCTAMIN"/>
    <property type="match status" value="1"/>
</dbReference>
<feature type="domain" description="Anoctamin transmembrane" evidence="7">
    <location>
        <begin position="225"/>
        <end position="753"/>
    </location>
</feature>
<protein>
    <recommendedName>
        <fullName evidence="11">DUF590-domain-containing protein</fullName>
    </recommendedName>
</protein>
<feature type="transmembrane region" description="Helical" evidence="6">
    <location>
        <begin position="724"/>
        <end position="745"/>
    </location>
</feature>
<feature type="transmembrane region" description="Helical" evidence="6">
    <location>
        <begin position="462"/>
        <end position="483"/>
    </location>
</feature>
<feature type="transmembrane region" description="Helical" evidence="6">
    <location>
        <begin position="231"/>
        <end position="257"/>
    </location>
</feature>
<keyword evidence="4 6" id="KW-0472">Membrane</keyword>
<evidence type="ECO:0008006" key="11">
    <source>
        <dbReference type="Google" id="ProtNLM"/>
    </source>
</evidence>
<feature type="region of interest" description="Disordered" evidence="5">
    <location>
        <begin position="52"/>
        <end position="73"/>
    </location>
</feature>
<evidence type="ECO:0000313" key="9">
    <source>
        <dbReference type="EMBL" id="KAG7531230.1"/>
    </source>
</evidence>
<dbReference type="Proteomes" id="UP000812966">
    <property type="component" value="Unassembled WGS sequence"/>
</dbReference>
<gene>
    <name evidence="9" type="ORF">FFLO_04534</name>
</gene>
<feature type="region of interest" description="Disordered" evidence="5">
    <location>
        <begin position="1"/>
        <end position="31"/>
    </location>
</feature>
<dbReference type="GO" id="GO:0032541">
    <property type="term" value="C:cortical endoplasmic reticulum"/>
    <property type="evidence" value="ECO:0007669"/>
    <property type="project" value="TreeGrafter"/>
</dbReference>
<evidence type="ECO:0000256" key="6">
    <source>
        <dbReference type="SAM" id="Phobius"/>
    </source>
</evidence>
<comment type="subcellular location">
    <subcellularLocation>
        <location evidence="1">Membrane</location>
        <topology evidence="1">Multi-pass membrane protein</topology>
    </subcellularLocation>
</comment>
<keyword evidence="2 6" id="KW-0812">Transmembrane</keyword>
<dbReference type="PANTHER" id="PTHR12308">
    <property type="entry name" value="ANOCTAMIN"/>
    <property type="match status" value="1"/>
</dbReference>
<feature type="transmembrane region" description="Helical" evidence="6">
    <location>
        <begin position="291"/>
        <end position="309"/>
    </location>
</feature>
<reference evidence="9" key="1">
    <citation type="submission" date="2020-04" db="EMBL/GenBank/DDBJ databases">
        <title>Analysis of mating type loci in Filobasidium floriforme.</title>
        <authorList>
            <person name="Nowrousian M."/>
        </authorList>
    </citation>
    <scope>NUCLEOTIDE SEQUENCE</scope>
    <source>
        <strain evidence="9">CBS 6242</strain>
    </source>
</reference>
<evidence type="ECO:0000256" key="3">
    <source>
        <dbReference type="ARBA" id="ARBA00022989"/>
    </source>
</evidence>
<evidence type="ECO:0000259" key="7">
    <source>
        <dbReference type="Pfam" id="PF04547"/>
    </source>
</evidence>
<dbReference type="GO" id="GO:0016020">
    <property type="term" value="C:membrane"/>
    <property type="evidence" value="ECO:0007669"/>
    <property type="project" value="UniProtKB-SubCell"/>
</dbReference>
<evidence type="ECO:0000259" key="8">
    <source>
        <dbReference type="Pfam" id="PF20877"/>
    </source>
</evidence>
<evidence type="ECO:0000256" key="4">
    <source>
        <dbReference type="ARBA" id="ARBA00023136"/>
    </source>
</evidence>
<comment type="caution">
    <text evidence="9">The sequence shown here is derived from an EMBL/GenBank/DDBJ whole genome shotgun (WGS) entry which is preliminary data.</text>
</comment>
<evidence type="ECO:0000256" key="1">
    <source>
        <dbReference type="ARBA" id="ARBA00004141"/>
    </source>
</evidence>
<accession>A0A8K0NPU3</accession>
<dbReference type="InterPro" id="IPR007632">
    <property type="entry name" value="Anoctamin"/>
</dbReference>
<feature type="domain" description="Anoctamin alpha-beta plait" evidence="8">
    <location>
        <begin position="73"/>
        <end position="179"/>
    </location>
</feature>